<comment type="caution">
    <text evidence="2">The sequence shown here is derived from an EMBL/GenBank/DDBJ whole genome shotgun (WGS) entry which is preliminary data.</text>
</comment>
<keyword evidence="1" id="KW-0732">Signal</keyword>
<evidence type="ECO:0000313" key="2">
    <source>
        <dbReference type="EMBL" id="GMI34403.1"/>
    </source>
</evidence>
<evidence type="ECO:0000256" key="1">
    <source>
        <dbReference type="SAM" id="SignalP"/>
    </source>
</evidence>
<feature type="signal peptide" evidence="1">
    <location>
        <begin position="1"/>
        <end position="21"/>
    </location>
</feature>
<protein>
    <submittedName>
        <fullName evidence="2">Uncharacterized protein</fullName>
    </submittedName>
</protein>
<feature type="chain" id="PRO_5045088447" evidence="1">
    <location>
        <begin position="22"/>
        <end position="178"/>
    </location>
</feature>
<organism evidence="2 3">
    <name type="scientific">Tetraparma gracilis</name>
    <dbReference type="NCBI Taxonomy" id="2962635"/>
    <lineage>
        <taxon>Eukaryota</taxon>
        <taxon>Sar</taxon>
        <taxon>Stramenopiles</taxon>
        <taxon>Ochrophyta</taxon>
        <taxon>Bolidophyceae</taxon>
        <taxon>Parmales</taxon>
        <taxon>Triparmaceae</taxon>
        <taxon>Tetraparma</taxon>
    </lineage>
</organism>
<evidence type="ECO:0000313" key="3">
    <source>
        <dbReference type="Proteomes" id="UP001165060"/>
    </source>
</evidence>
<gene>
    <name evidence="2" type="ORF">TeGR_g8931</name>
</gene>
<reference evidence="2 3" key="1">
    <citation type="journal article" date="2023" name="Commun. Biol.">
        <title>Genome analysis of Parmales, the sister group of diatoms, reveals the evolutionary specialization of diatoms from phago-mixotrophs to photoautotrophs.</title>
        <authorList>
            <person name="Ban H."/>
            <person name="Sato S."/>
            <person name="Yoshikawa S."/>
            <person name="Yamada K."/>
            <person name="Nakamura Y."/>
            <person name="Ichinomiya M."/>
            <person name="Sato N."/>
            <person name="Blanc-Mathieu R."/>
            <person name="Endo H."/>
            <person name="Kuwata A."/>
            <person name="Ogata H."/>
        </authorList>
    </citation>
    <scope>NUCLEOTIDE SEQUENCE [LARGE SCALE GENOMIC DNA]</scope>
</reference>
<dbReference type="EMBL" id="BRYB01003309">
    <property type="protein sequence ID" value="GMI34403.1"/>
    <property type="molecule type" value="Genomic_DNA"/>
</dbReference>
<keyword evidence="3" id="KW-1185">Reference proteome</keyword>
<sequence length="178" mass="19235">MLSTLPSDVLLVIGLHLPCLGLKLLPLCRELAATTFTHAPTTRYGAPPHSGADTGMWGGDGGQYNQKPISYKCGPCRAPDMATCSSCNGTTLKNYVEECAEPGCTNLMCNGLPWNTFEGGNPYYGRAGCSFILPAAVPEGVFDWYDDEREQSAANRRCYCGQHAPPGSIPYDPEHHNF</sequence>
<name>A0ABQ6MWD6_9STRA</name>
<proteinExistence type="predicted"/>
<dbReference type="Proteomes" id="UP001165060">
    <property type="component" value="Unassembled WGS sequence"/>
</dbReference>
<accession>A0ABQ6MWD6</accession>